<dbReference type="PANTHER" id="PTHR24029:SF1">
    <property type="entry name" value="TRANSCRIPTION-REPAIR-COUPLING FACTOR"/>
    <property type="match status" value="1"/>
</dbReference>
<reference evidence="4" key="1">
    <citation type="journal article" date="2014" name="Front. Microbiol.">
        <title>High frequency of phylogenetically diverse reductive dehalogenase-homologous genes in deep subseafloor sedimentary metagenomes.</title>
        <authorList>
            <person name="Kawai M."/>
            <person name="Futagami T."/>
            <person name="Toyoda A."/>
            <person name="Takaki Y."/>
            <person name="Nishi S."/>
            <person name="Hori S."/>
            <person name="Arai W."/>
            <person name="Tsubouchi T."/>
            <person name="Morono Y."/>
            <person name="Uchiyama I."/>
            <person name="Ito T."/>
            <person name="Fujiyama A."/>
            <person name="Inagaki F."/>
            <person name="Takami H."/>
        </authorList>
    </citation>
    <scope>NUCLEOTIDE SEQUENCE</scope>
    <source>
        <strain evidence="4">Expedition CK06-06</strain>
    </source>
</reference>
<protein>
    <recommendedName>
        <fullName evidence="3">UvrB interaction domain-containing protein</fullName>
    </recommendedName>
</protein>
<dbReference type="AlphaFoldDB" id="X0V4U2"/>
<dbReference type="InterPro" id="IPR027417">
    <property type="entry name" value="P-loop_NTPase"/>
</dbReference>
<dbReference type="GO" id="GO:0009380">
    <property type="term" value="C:excinuclease repair complex"/>
    <property type="evidence" value="ECO:0007669"/>
    <property type="project" value="InterPro"/>
</dbReference>
<dbReference type="SUPFAM" id="SSF52540">
    <property type="entry name" value="P-loop containing nucleoside triphosphate hydrolases"/>
    <property type="match status" value="1"/>
</dbReference>
<feature type="domain" description="UvrB interaction" evidence="3">
    <location>
        <begin position="90"/>
        <end position="174"/>
    </location>
</feature>
<proteinExistence type="predicted"/>
<evidence type="ECO:0000313" key="4">
    <source>
        <dbReference type="EMBL" id="GAG13120.1"/>
    </source>
</evidence>
<dbReference type="Pfam" id="PF17757">
    <property type="entry name" value="UvrB_inter"/>
    <property type="match status" value="1"/>
</dbReference>
<dbReference type="PANTHER" id="PTHR24029">
    <property type="entry name" value="UVRABC SYSTEM PROTEIN B"/>
    <property type="match status" value="1"/>
</dbReference>
<dbReference type="InterPro" id="IPR004807">
    <property type="entry name" value="UvrB"/>
</dbReference>
<evidence type="ECO:0000256" key="1">
    <source>
        <dbReference type="ARBA" id="ARBA00022741"/>
    </source>
</evidence>
<dbReference type="Gene3D" id="3.30.2060.10">
    <property type="entry name" value="Penicillin-binding protein 1b domain"/>
    <property type="match status" value="1"/>
</dbReference>
<dbReference type="EMBL" id="BARS01022321">
    <property type="protein sequence ID" value="GAG13120.1"/>
    <property type="molecule type" value="Genomic_DNA"/>
</dbReference>
<dbReference type="GO" id="GO:0005524">
    <property type="term" value="F:ATP binding"/>
    <property type="evidence" value="ECO:0007669"/>
    <property type="project" value="UniProtKB-KW"/>
</dbReference>
<dbReference type="GO" id="GO:0006289">
    <property type="term" value="P:nucleotide-excision repair"/>
    <property type="evidence" value="ECO:0007669"/>
    <property type="project" value="InterPro"/>
</dbReference>
<dbReference type="GO" id="GO:0016887">
    <property type="term" value="F:ATP hydrolysis activity"/>
    <property type="evidence" value="ECO:0007669"/>
    <property type="project" value="InterPro"/>
</dbReference>
<keyword evidence="1" id="KW-0547">Nucleotide-binding</keyword>
<evidence type="ECO:0000259" key="3">
    <source>
        <dbReference type="Pfam" id="PF17757"/>
    </source>
</evidence>
<sequence length="270" mass="31003">ENIRDDLESLLNGTKSEKNQGSVSQKFVHTFISWDVLPYEEEQAHFGVVGQRIESLHSLLKGSAVIVTTPAGLMYPTCPRDQFELSLMPVKQGDTIDFENFTETLILRGYERLHAVEHPGHIAVRGGIVDVFVHGCEFPYRIEFWGDEVNSIRTFDPETQRSIGGIDTIEILPPAEILMDFGLERDSERRLKECENSHNISLIDIREHLEHSDYTEGMEQYLYILYGERSLVTDYLPEDTLVVYHHPAAVDSGFDHRAEELEELYARFMK</sequence>
<gene>
    <name evidence="4" type="ORF">S01H1_35704</name>
</gene>
<dbReference type="GO" id="GO:0003677">
    <property type="term" value="F:DNA binding"/>
    <property type="evidence" value="ECO:0007669"/>
    <property type="project" value="InterPro"/>
</dbReference>
<keyword evidence="2" id="KW-0067">ATP-binding</keyword>
<accession>X0V4U2</accession>
<evidence type="ECO:0000256" key="2">
    <source>
        <dbReference type="ARBA" id="ARBA00022840"/>
    </source>
</evidence>
<comment type="caution">
    <text evidence="4">The sequence shown here is derived from an EMBL/GenBank/DDBJ whole genome shotgun (WGS) entry which is preliminary data.</text>
</comment>
<feature type="non-terminal residue" evidence="4">
    <location>
        <position position="270"/>
    </location>
</feature>
<feature type="non-terminal residue" evidence="4">
    <location>
        <position position="1"/>
    </location>
</feature>
<name>X0V4U2_9ZZZZ</name>
<dbReference type="InterPro" id="IPR041471">
    <property type="entry name" value="UvrB_inter"/>
</dbReference>
<organism evidence="4">
    <name type="scientific">marine sediment metagenome</name>
    <dbReference type="NCBI Taxonomy" id="412755"/>
    <lineage>
        <taxon>unclassified sequences</taxon>
        <taxon>metagenomes</taxon>
        <taxon>ecological metagenomes</taxon>
    </lineage>
</organism>